<dbReference type="RefSeq" id="WP_146600870.1">
    <property type="nucleotide sequence ID" value="NZ_SJPY01000005.1"/>
</dbReference>
<dbReference type="EMBL" id="SJPY01000005">
    <property type="protein sequence ID" value="TWU40284.1"/>
    <property type="molecule type" value="Genomic_DNA"/>
</dbReference>
<accession>A0A5C6DVM6</accession>
<evidence type="ECO:0000313" key="2">
    <source>
        <dbReference type="Proteomes" id="UP000315471"/>
    </source>
</evidence>
<dbReference type="AlphaFoldDB" id="A0A5C6DVM6"/>
<reference evidence="1 2" key="1">
    <citation type="submission" date="2019-02" db="EMBL/GenBank/DDBJ databases">
        <title>Deep-cultivation of Planctomycetes and their phenomic and genomic characterization uncovers novel biology.</title>
        <authorList>
            <person name="Wiegand S."/>
            <person name="Jogler M."/>
            <person name="Boedeker C."/>
            <person name="Pinto D."/>
            <person name="Vollmers J."/>
            <person name="Rivas-Marin E."/>
            <person name="Kohn T."/>
            <person name="Peeters S.H."/>
            <person name="Heuer A."/>
            <person name="Rast P."/>
            <person name="Oberbeckmann S."/>
            <person name="Bunk B."/>
            <person name="Jeske O."/>
            <person name="Meyerdierks A."/>
            <person name="Storesund J.E."/>
            <person name="Kallscheuer N."/>
            <person name="Luecker S."/>
            <person name="Lage O.M."/>
            <person name="Pohl T."/>
            <person name="Merkel B.J."/>
            <person name="Hornburger P."/>
            <person name="Mueller R.-W."/>
            <person name="Bruemmer F."/>
            <person name="Labrenz M."/>
            <person name="Spormann A.M."/>
            <person name="Op Den Camp H."/>
            <person name="Overmann J."/>
            <person name="Amann R."/>
            <person name="Jetten M.S.M."/>
            <person name="Mascher T."/>
            <person name="Medema M.H."/>
            <person name="Devos D.P."/>
            <person name="Kaster A.-K."/>
            <person name="Ovreas L."/>
            <person name="Rohde M."/>
            <person name="Galperin M.Y."/>
            <person name="Jogler C."/>
        </authorList>
    </citation>
    <scope>NUCLEOTIDE SEQUENCE [LARGE SCALE GENOMIC DNA]</scope>
    <source>
        <strain evidence="1 2">Q31b</strain>
    </source>
</reference>
<organism evidence="1 2">
    <name type="scientific">Novipirellula aureliae</name>
    <dbReference type="NCBI Taxonomy" id="2527966"/>
    <lineage>
        <taxon>Bacteria</taxon>
        <taxon>Pseudomonadati</taxon>
        <taxon>Planctomycetota</taxon>
        <taxon>Planctomycetia</taxon>
        <taxon>Pirellulales</taxon>
        <taxon>Pirellulaceae</taxon>
        <taxon>Novipirellula</taxon>
    </lineage>
</organism>
<name>A0A5C6DVM6_9BACT</name>
<comment type="caution">
    <text evidence="1">The sequence shown here is derived from an EMBL/GenBank/DDBJ whole genome shotgun (WGS) entry which is preliminary data.</text>
</comment>
<evidence type="ECO:0000313" key="1">
    <source>
        <dbReference type="EMBL" id="TWU40284.1"/>
    </source>
</evidence>
<sequence length="129" mass="13758">MKTRLAVLAIVVLLGTLAFVTRSCGIWPFNGVVVAINNVGSIDYESCVVNVTGRSYDLGTLPVDATLTTNVSPTGETHVELDLTEYDGSQHHLVVDCYFERRGYSGTITVDLGDGKIHGVANDVGIGFP</sequence>
<gene>
    <name evidence="1" type="ORF">Q31b_36310</name>
</gene>
<dbReference type="Proteomes" id="UP000315471">
    <property type="component" value="Unassembled WGS sequence"/>
</dbReference>
<protein>
    <submittedName>
        <fullName evidence="1">Uncharacterized protein</fullName>
    </submittedName>
</protein>
<proteinExistence type="predicted"/>
<keyword evidence="2" id="KW-1185">Reference proteome</keyword>